<dbReference type="RefSeq" id="XP_028514259.1">
    <property type="nucleotide sequence ID" value="XM_028658458.1"/>
</dbReference>
<keyword evidence="3" id="KW-1185">Reference proteome</keyword>
<sequence>MMEANFEEQRKDREAALARQNTMEDMIDMMKSSLESRDKEIQLQREQMDNLIATLKEQNIEVVQQMKDYDESLAKEKAAKAALEERRQKSEISGMESEIMIGPSTKQTITKKMERSLKEGFDVELMDTLKKFLENTSCGNDIPPQQLDELRSLLNNACSPSWRSSIEGSQQDDPSLFNALARAHSFVKPILEEYERINTPRRGEVVDLTFLAHGGVCRPLLKCISHYWNDEQIESINLYVPWGSRLDANAAYGIVTGEISQDNIAFNGFFHEDQRLTKWPNDLPRDNTLIPNVVFTRVSPLEDAWRDMQELHSMLQRQARRGICVPFLPETTNIDELPLVILCVAVAVAGVQLDRKYRIHIASCLYPMFDEPRILVHPTVFDEVFPRVNCDQYWNIPISDRPVTMTMRFDTAPSPDVEKQFPILNDYLNWPF</sequence>
<evidence type="ECO:0000313" key="3">
    <source>
        <dbReference type="Proteomes" id="UP000887567"/>
    </source>
</evidence>
<protein>
    <submittedName>
        <fullName evidence="2">Uncharacterized protein</fullName>
    </submittedName>
</protein>
<evidence type="ECO:0000313" key="2">
    <source>
        <dbReference type="EnsemblMetazoa" id="XP_028514259.1"/>
    </source>
</evidence>
<proteinExistence type="predicted"/>
<keyword evidence="1" id="KW-0175">Coiled coil</keyword>
<name>A0A913YGR1_EXADI</name>
<dbReference type="AlphaFoldDB" id="A0A913YGR1"/>
<evidence type="ECO:0000256" key="1">
    <source>
        <dbReference type="SAM" id="Coils"/>
    </source>
</evidence>
<dbReference type="GeneID" id="110237002"/>
<accession>A0A913YGR1</accession>
<feature type="coiled-coil region" evidence="1">
    <location>
        <begin position="41"/>
        <end position="93"/>
    </location>
</feature>
<dbReference type="EnsemblMetazoa" id="XM_028658458.1">
    <property type="protein sequence ID" value="XP_028514259.1"/>
    <property type="gene ID" value="LOC110237002"/>
</dbReference>
<organism evidence="2 3">
    <name type="scientific">Exaiptasia diaphana</name>
    <name type="common">Tropical sea anemone</name>
    <name type="synonym">Aiptasia pulchella</name>
    <dbReference type="NCBI Taxonomy" id="2652724"/>
    <lineage>
        <taxon>Eukaryota</taxon>
        <taxon>Metazoa</taxon>
        <taxon>Cnidaria</taxon>
        <taxon>Anthozoa</taxon>
        <taxon>Hexacorallia</taxon>
        <taxon>Actiniaria</taxon>
        <taxon>Aiptasiidae</taxon>
        <taxon>Exaiptasia</taxon>
    </lineage>
</organism>
<dbReference type="OrthoDB" id="5985551at2759"/>
<reference evidence="2" key="1">
    <citation type="submission" date="2022-11" db="UniProtKB">
        <authorList>
            <consortium name="EnsemblMetazoa"/>
        </authorList>
    </citation>
    <scope>IDENTIFICATION</scope>
</reference>
<dbReference type="Proteomes" id="UP000887567">
    <property type="component" value="Unplaced"/>
</dbReference>